<evidence type="ECO:0000313" key="1">
    <source>
        <dbReference type="EMBL" id="KAJ7555313.1"/>
    </source>
</evidence>
<organism evidence="1 2">
    <name type="scientific">Diphasiastrum complanatum</name>
    <name type="common">Issler's clubmoss</name>
    <name type="synonym">Lycopodium complanatum</name>
    <dbReference type="NCBI Taxonomy" id="34168"/>
    <lineage>
        <taxon>Eukaryota</taxon>
        <taxon>Viridiplantae</taxon>
        <taxon>Streptophyta</taxon>
        <taxon>Embryophyta</taxon>
        <taxon>Tracheophyta</taxon>
        <taxon>Lycopodiopsida</taxon>
        <taxon>Lycopodiales</taxon>
        <taxon>Lycopodiaceae</taxon>
        <taxon>Lycopodioideae</taxon>
        <taxon>Diphasiastrum</taxon>
    </lineage>
</organism>
<gene>
    <name evidence="1" type="ORF">O6H91_05G031300</name>
</gene>
<keyword evidence="2" id="KW-1185">Reference proteome</keyword>
<comment type="caution">
    <text evidence="1">The sequence shown here is derived from an EMBL/GenBank/DDBJ whole genome shotgun (WGS) entry which is preliminary data.</text>
</comment>
<reference evidence="2" key="1">
    <citation type="journal article" date="2024" name="Proc. Natl. Acad. Sci. U.S.A.">
        <title>Extraordinary preservation of gene collinearity over three hundred million years revealed in homosporous lycophytes.</title>
        <authorList>
            <person name="Li C."/>
            <person name="Wickell D."/>
            <person name="Kuo L.Y."/>
            <person name="Chen X."/>
            <person name="Nie B."/>
            <person name="Liao X."/>
            <person name="Peng D."/>
            <person name="Ji J."/>
            <person name="Jenkins J."/>
            <person name="Williams M."/>
            <person name="Shu S."/>
            <person name="Plott C."/>
            <person name="Barry K."/>
            <person name="Rajasekar S."/>
            <person name="Grimwood J."/>
            <person name="Han X."/>
            <person name="Sun S."/>
            <person name="Hou Z."/>
            <person name="He W."/>
            <person name="Dai G."/>
            <person name="Sun C."/>
            <person name="Schmutz J."/>
            <person name="Leebens-Mack J.H."/>
            <person name="Li F.W."/>
            <person name="Wang L."/>
        </authorList>
    </citation>
    <scope>NUCLEOTIDE SEQUENCE [LARGE SCALE GENOMIC DNA]</scope>
    <source>
        <strain evidence="2">cv. PW_Plant_1</strain>
    </source>
</reference>
<accession>A0ACC2DLY1</accession>
<sequence length="370" mass="42761">MEFKNRGKRFPERTSSFNLNEYEKLCRLDPDVKRFDESLMHRTERVLNSVVNGVDEKGISFQSLKDVTTSFLEVDQEVVNVILNYKKDVWANNTLFQLVTEYFENSLATLDFCDELDKCIKKARENQMLVQVAVNLMPKDDSEPSENQCERVLHELNNFVAAGNPFSEEFFEKFRAVYVRQVELQKKLQARKKSLDRKLKFVKGWMKVSTIIFAATCAAVLICAVVAAAMAAPHIVGTLAAFATFPLESMGMWFRSLWTKYETQLQQQRDIIHEAHSQTFVVIKELDTIKLLVNRLKTEVEFAMHHIKFGTDRGDPFSVKLAMEQLSIKQTLFIRDLSELEEHVDRCSTTIRNARAVVLRRIVKRRSASC</sequence>
<proteinExistence type="predicted"/>
<dbReference type="EMBL" id="CM055096">
    <property type="protein sequence ID" value="KAJ7555313.1"/>
    <property type="molecule type" value="Genomic_DNA"/>
</dbReference>
<evidence type="ECO:0000313" key="2">
    <source>
        <dbReference type="Proteomes" id="UP001162992"/>
    </source>
</evidence>
<name>A0ACC2DLY1_DIPCM</name>
<protein>
    <submittedName>
        <fullName evidence="1">Uncharacterized protein</fullName>
    </submittedName>
</protein>
<dbReference type="Proteomes" id="UP001162992">
    <property type="component" value="Chromosome 5"/>
</dbReference>